<organism evidence="1">
    <name type="scientific">uncultured bacterium Contig643</name>
    <dbReference type="NCBI Taxonomy" id="1393602"/>
    <lineage>
        <taxon>Bacteria</taxon>
        <taxon>environmental samples</taxon>
    </lineage>
</organism>
<dbReference type="EMBL" id="KC246783">
    <property type="protein sequence ID" value="AHF24042.1"/>
    <property type="molecule type" value="Genomic_DNA"/>
</dbReference>
<name>W0FMN0_9BACT</name>
<reference evidence="1" key="1">
    <citation type="journal article" date="2013" name="PLoS ONE">
        <title>Metagenomic insights into the carbohydrate-active enzymes carried by the microorganisms adhering to solid digesta in the rumen of cows.</title>
        <authorList>
            <person name="Wang L."/>
            <person name="Hatem A."/>
            <person name="Catalyurek U.V."/>
            <person name="Morrison M."/>
            <person name="Yu Z."/>
        </authorList>
    </citation>
    <scope>NUCLEOTIDE SEQUENCE</scope>
</reference>
<accession>W0FMN0</accession>
<evidence type="ECO:0000313" key="1">
    <source>
        <dbReference type="EMBL" id="AHF24042.1"/>
    </source>
</evidence>
<proteinExistence type="predicted"/>
<sequence>MGVPHMRRQEGCTMNKPTLKSCPFCGRDEAYYSGMAANYRYIECSGCGASGPAAETDEEAAALWNDRAVPEIPKPHGKLVDADDLIKMIDVNIEIEGEENAKNVTKAFNEILDTIRGMEPVVDAEGKPAKDCPWR</sequence>
<dbReference type="AlphaFoldDB" id="W0FMN0"/>
<evidence type="ECO:0008006" key="2">
    <source>
        <dbReference type="Google" id="ProtNLM"/>
    </source>
</evidence>
<dbReference type="Pfam" id="PF14354">
    <property type="entry name" value="Lar_restr_allev"/>
    <property type="match status" value="1"/>
</dbReference>
<dbReference type="InterPro" id="IPR019908">
    <property type="entry name" value="Toxin_RalR"/>
</dbReference>
<protein>
    <recommendedName>
        <fullName evidence="2">Restriction alleviation protein, Lar family</fullName>
    </recommendedName>
</protein>
<dbReference type="NCBIfam" id="TIGR03655">
    <property type="entry name" value="anti_R_Lar"/>
    <property type="match status" value="1"/>
</dbReference>